<evidence type="ECO:0000313" key="3">
    <source>
        <dbReference type="Proteomes" id="UP000305067"/>
    </source>
</evidence>
<reference evidence="2 3" key="1">
    <citation type="journal article" date="2019" name="Nat. Ecol. Evol.">
        <title>Megaphylogeny resolves global patterns of mushroom evolution.</title>
        <authorList>
            <person name="Varga T."/>
            <person name="Krizsan K."/>
            <person name="Foldi C."/>
            <person name="Dima B."/>
            <person name="Sanchez-Garcia M."/>
            <person name="Sanchez-Ramirez S."/>
            <person name="Szollosi G.J."/>
            <person name="Szarkandi J.G."/>
            <person name="Papp V."/>
            <person name="Albert L."/>
            <person name="Andreopoulos W."/>
            <person name="Angelini C."/>
            <person name="Antonin V."/>
            <person name="Barry K.W."/>
            <person name="Bougher N.L."/>
            <person name="Buchanan P."/>
            <person name="Buyck B."/>
            <person name="Bense V."/>
            <person name="Catcheside P."/>
            <person name="Chovatia M."/>
            <person name="Cooper J."/>
            <person name="Damon W."/>
            <person name="Desjardin D."/>
            <person name="Finy P."/>
            <person name="Geml J."/>
            <person name="Haridas S."/>
            <person name="Hughes K."/>
            <person name="Justo A."/>
            <person name="Karasinski D."/>
            <person name="Kautmanova I."/>
            <person name="Kiss B."/>
            <person name="Kocsube S."/>
            <person name="Kotiranta H."/>
            <person name="LaButti K.M."/>
            <person name="Lechner B.E."/>
            <person name="Liimatainen K."/>
            <person name="Lipzen A."/>
            <person name="Lukacs Z."/>
            <person name="Mihaltcheva S."/>
            <person name="Morgado L.N."/>
            <person name="Niskanen T."/>
            <person name="Noordeloos M.E."/>
            <person name="Ohm R.A."/>
            <person name="Ortiz-Santana B."/>
            <person name="Ovrebo C."/>
            <person name="Racz N."/>
            <person name="Riley R."/>
            <person name="Savchenko A."/>
            <person name="Shiryaev A."/>
            <person name="Soop K."/>
            <person name="Spirin V."/>
            <person name="Szebenyi C."/>
            <person name="Tomsovsky M."/>
            <person name="Tulloss R.E."/>
            <person name="Uehling J."/>
            <person name="Grigoriev I.V."/>
            <person name="Vagvolgyi C."/>
            <person name="Papp T."/>
            <person name="Martin F.M."/>
            <person name="Miettinen O."/>
            <person name="Hibbett D.S."/>
            <person name="Nagy L.G."/>
        </authorList>
    </citation>
    <scope>NUCLEOTIDE SEQUENCE [LARGE SCALE GENOMIC DNA]</scope>
    <source>
        <strain evidence="2 3">CBS 309.79</strain>
    </source>
</reference>
<evidence type="ECO:0000256" key="1">
    <source>
        <dbReference type="SAM" id="Phobius"/>
    </source>
</evidence>
<dbReference type="Proteomes" id="UP000305067">
    <property type="component" value="Unassembled WGS sequence"/>
</dbReference>
<keyword evidence="3" id="KW-1185">Reference proteome</keyword>
<dbReference type="InterPro" id="IPR036188">
    <property type="entry name" value="FAD/NAD-bd_sf"/>
</dbReference>
<dbReference type="EMBL" id="ML178890">
    <property type="protein sequence ID" value="TFK95351.1"/>
    <property type="molecule type" value="Genomic_DNA"/>
</dbReference>
<dbReference type="SUPFAM" id="SSF51905">
    <property type="entry name" value="FAD/NAD(P)-binding domain"/>
    <property type="match status" value="1"/>
</dbReference>
<keyword evidence="1" id="KW-0472">Membrane</keyword>
<accession>A0A5C3Q0L8</accession>
<evidence type="ECO:0008006" key="4">
    <source>
        <dbReference type="Google" id="ProtNLM"/>
    </source>
</evidence>
<keyword evidence="1" id="KW-0812">Transmembrane</keyword>
<evidence type="ECO:0000313" key="2">
    <source>
        <dbReference type="EMBL" id="TFK95351.1"/>
    </source>
</evidence>
<dbReference type="AlphaFoldDB" id="A0A5C3Q0L8"/>
<protein>
    <recommendedName>
        <fullName evidence="4">FAD dependent oxidoreductase domain-containing protein</fullName>
    </recommendedName>
</protein>
<proteinExistence type="predicted"/>
<gene>
    <name evidence="2" type="ORF">BDV98DRAFT_598670</name>
</gene>
<feature type="transmembrane region" description="Helical" evidence="1">
    <location>
        <begin position="20"/>
        <end position="39"/>
    </location>
</feature>
<keyword evidence="1" id="KW-1133">Transmembrane helix</keyword>
<organism evidence="2 3">
    <name type="scientific">Pterulicium gracile</name>
    <dbReference type="NCBI Taxonomy" id="1884261"/>
    <lineage>
        <taxon>Eukaryota</taxon>
        <taxon>Fungi</taxon>
        <taxon>Dikarya</taxon>
        <taxon>Basidiomycota</taxon>
        <taxon>Agaricomycotina</taxon>
        <taxon>Agaricomycetes</taxon>
        <taxon>Agaricomycetidae</taxon>
        <taxon>Agaricales</taxon>
        <taxon>Pleurotineae</taxon>
        <taxon>Pterulaceae</taxon>
        <taxon>Pterulicium</taxon>
    </lineage>
</organism>
<name>A0A5C3Q0L8_9AGAR</name>
<sequence length="57" mass="5905">MIYAQPETLNNTSRFVSLDVAIIGGGIGGLSSAIALGRARHRGASRNARLGNGSHLE</sequence>
<dbReference type="Gene3D" id="3.50.50.60">
    <property type="entry name" value="FAD/NAD(P)-binding domain"/>
    <property type="match status" value="1"/>
</dbReference>